<dbReference type="InterPro" id="IPR010998">
    <property type="entry name" value="Integrase_recombinase_N"/>
</dbReference>
<dbReference type="PANTHER" id="PTHR30349">
    <property type="entry name" value="PHAGE INTEGRASE-RELATED"/>
    <property type="match status" value="1"/>
</dbReference>
<protein>
    <submittedName>
        <fullName evidence="5">Site-specific integrase</fullName>
    </submittedName>
</protein>
<dbReference type="InterPro" id="IPR044068">
    <property type="entry name" value="CB"/>
</dbReference>
<dbReference type="InterPro" id="IPR013762">
    <property type="entry name" value="Integrase-like_cat_sf"/>
</dbReference>
<dbReference type="AlphaFoldDB" id="A0A8E2BAJ6"/>
<sequence>MPILGWRVHFTRRQLPVPRSPRPTLLGLPTETIPAWLDREDIPDHVPCLIAPDGTYDLDLNRYFLQNPAPENTQAAIAYDLAGFLTFLWCHREPVGRRSWRDATPDDRAAYQRWRRTDERGPGVKGSTWGREVATVNAFYHWAKAGELVAESPILQRAARSWHGYQRSEGATTPAEAPKDGHREDLAWLPPATYRRWRDVGVRGYLPTGLRDTSFRGRYASRNAAFCDLMARTGLRLTEQSSLTLFEIPDMDLNRAYAPTRLPTAIAKGGSGRRFYIPASVLRDVWDYVRFERAELIEIARDRGTYDALPDLLVVEDRERAVLASGRRGGRGMPVESLDHRQRRRLFVRGPDGLEPAALWLTDQGLPVMPGTWKSMFGDANKRCCRHEVAIRVHAHLLRHTYAVVTLEQLQREHIRELAEMTSTRQRTSYEQVFGDPLDWVRRRLGHRSVETTFKYLHTLNELAMETRLALIPDDWDRHTLAVPELEQEIAEEEFALTGTELA</sequence>
<dbReference type="GO" id="GO:0003677">
    <property type="term" value="F:DNA binding"/>
    <property type="evidence" value="ECO:0007669"/>
    <property type="project" value="UniProtKB-UniRule"/>
</dbReference>
<keyword evidence="1 3" id="KW-0238">DNA-binding</keyword>
<dbReference type="PANTHER" id="PTHR30349:SF64">
    <property type="entry name" value="PROPHAGE INTEGRASE INTD-RELATED"/>
    <property type="match status" value="1"/>
</dbReference>
<dbReference type="EMBL" id="JACJHR010000175">
    <property type="protein sequence ID" value="MBB2506385.1"/>
    <property type="molecule type" value="Genomic_DNA"/>
</dbReference>
<dbReference type="PROSITE" id="PS51900">
    <property type="entry name" value="CB"/>
    <property type="match status" value="1"/>
</dbReference>
<evidence type="ECO:0000256" key="3">
    <source>
        <dbReference type="PROSITE-ProRule" id="PRU01248"/>
    </source>
</evidence>
<gene>
    <name evidence="5" type="ORF">H5411_45690</name>
</gene>
<evidence type="ECO:0000259" key="4">
    <source>
        <dbReference type="PROSITE" id="PS51900"/>
    </source>
</evidence>
<evidence type="ECO:0000256" key="2">
    <source>
        <dbReference type="ARBA" id="ARBA00023172"/>
    </source>
</evidence>
<dbReference type="SUPFAM" id="SSF56349">
    <property type="entry name" value="DNA breaking-rejoining enzymes"/>
    <property type="match status" value="1"/>
</dbReference>
<dbReference type="GO" id="GO:0006310">
    <property type="term" value="P:DNA recombination"/>
    <property type="evidence" value="ECO:0007669"/>
    <property type="project" value="UniProtKB-KW"/>
</dbReference>
<dbReference type="Gene3D" id="1.10.443.10">
    <property type="entry name" value="Intergrase catalytic core"/>
    <property type="match status" value="1"/>
</dbReference>
<dbReference type="RefSeq" id="WP_183127930.1">
    <property type="nucleotide sequence ID" value="NZ_JACJHR010000175.1"/>
</dbReference>
<dbReference type="InterPro" id="IPR050090">
    <property type="entry name" value="Tyrosine_recombinase_XerCD"/>
</dbReference>
<evidence type="ECO:0000313" key="6">
    <source>
        <dbReference type="Proteomes" id="UP000550260"/>
    </source>
</evidence>
<dbReference type="GO" id="GO:0015074">
    <property type="term" value="P:DNA integration"/>
    <property type="evidence" value="ECO:0007669"/>
    <property type="project" value="InterPro"/>
</dbReference>
<evidence type="ECO:0000313" key="5">
    <source>
        <dbReference type="EMBL" id="MBB2506385.1"/>
    </source>
</evidence>
<evidence type="ECO:0000256" key="1">
    <source>
        <dbReference type="ARBA" id="ARBA00023125"/>
    </source>
</evidence>
<dbReference type="Gene3D" id="1.10.150.130">
    <property type="match status" value="1"/>
</dbReference>
<proteinExistence type="predicted"/>
<keyword evidence="2" id="KW-0233">DNA recombination</keyword>
<reference evidence="5 6" key="1">
    <citation type="submission" date="2020-08" db="EMBL/GenBank/DDBJ databases">
        <title>Amycolatopsis echigonensis JCM 21831.</title>
        <authorList>
            <person name="Tedsree N."/>
            <person name="Kuncharoen N."/>
            <person name="Likhitwitayawuid K."/>
            <person name="Tanasupawat S."/>
        </authorList>
    </citation>
    <scope>NUCLEOTIDE SEQUENCE [LARGE SCALE GENOMIC DNA]</scope>
    <source>
        <strain evidence="5 6">JCM 21831</strain>
    </source>
</reference>
<comment type="caution">
    <text evidence="5">The sequence shown here is derived from an EMBL/GenBank/DDBJ whole genome shotgun (WGS) entry which is preliminary data.</text>
</comment>
<organism evidence="5 6">
    <name type="scientific">Amycolatopsis echigonensis</name>
    <dbReference type="NCBI Taxonomy" id="2576905"/>
    <lineage>
        <taxon>Bacteria</taxon>
        <taxon>Bacillati</taxon>
        <taxon>Actinomycetota</taxon>
        <taxon>Actinomycetes</taxon>
        <taxon>Pseudonocardiales</taxon>
        <taxon>Pseudonocardiaceae</taxon>
        <taxon>Amycolatopsis</taxon>
    </lineage>
</organism>
<accession>A0A8E2BAJ6</accession>
<dbReference type="InterPro" id="IPR011010">
    <property type="entry name" value="DNA_brk_join_enz"/>
</dbReference>
<dbReference type="Proteomes" id="UP000550260">
    <property type="component" value="Unassembled WGS sequence"/>
</dbReference>
<feature type="domain" description="Core-binding (CB)" evidence="4">
    <location>
        <begin position="55"/>
        <end position="144"/>
    </location>
</feature>
<name>A0A8E2BAJ6_9PSEU</name>